<keyword evidence="5" id="KW-0805">Transcription regulation</keyword>
<keyword evidence="6" id="KW-0238">DNA-binding</keyword>
<reference evidence="11" key="1">
    <citation type="submission" date="2023-06" db="EMBL/GenBank/DDBJ databases">
        <authorList>
            <person name="Delattre M."/>
        </authorList>
    </citation>
    <scope>NUCLEOTIDE SEQUENCE</scope>
    <source>
        <strain evidence="11">AF72</strain>
    </source>
</reference>
<dbReference type="SUPFAM" id="SSF57716">
    <property type="entry name" value="Glucocorticoid receptor-like (DNA-binding domain)"/>
    <property type="match status" value="1"/>
</dbReference>
<proteinExistence type="predicted"/>
<dbReference type="Gene3D" id="3.30.50.10">
    <property type="entry name" value="Erythroid Transcription Factor GATA-1, subunit A"/>
    <property type="match status" value="1"/>
</dbReference>
<dbReference type="PRINTS" id="PR00047">
    <property type="entry name" value="STROIDFINGER"/>
</dbReference>
<comment type="subcellular location">
    <subcellularLocation>
        <location evidence="1">Nucleus</location>
    </subcellularLocation>
</comment>
<evidence type="ECO:0000313" key="12">
    <source>
        <dbReference type="Proteomes" id="UP001177023"/>
    </source>
</evidence>
<dbReference type="PANTHER" id="PTHR24086">
    <property type="entry name" value="NUCLEAR RECEPTOR SUBFAMILY 5 GROUP A"/>
    <property type="match status" value="1"/>
</dbReference>
<dbReference type="GO" id="GO:0009755">
    <property type="term" value="P:hormone-mediated signaling pathway"/>
    <property type="evidence" value="ECO:0007669"/>
    <property type="project" value="TreeGrafter"/>
</dbReference>
<evidence type="ECO:0000256" key="7">
    <source>
        <dbReference type="ARBA" id="ARBA00023163"/>
    </source>
</evidence>
<keyword evidence="4" id="KW-0862">Zinc</keyword>
<dbReference type="PANTHER" id="PTHR24086:SF43">
    <property type="entry name" value="NUCLEAR RECEPTOR DOMAIN-CONTAINING PROTEIN"/>
    <property type="match status" value="1"/>
</dbReference>
<keyword evidence="2" id="KW-0479">Metal-binding</keyword>
<keyword evidence="3" id="KW-0863">Zinc-finger</keyword>
<evidence type="ECO:0000256" key="8">
    <source>
        <dbReference type="ARBA" id="ARBA00023170"/>
    </source>
</evidence>
<feature type="domain" description="Nuclear receptor" evidence="10">
    <location>
        <begin position="21"/>
        <end position="98"/>
    </location>
</feature>
<dbReference type="InterPro" id="IPR016355">
    <property type="entry name" value="NR5-like"/>
</dbReference>
<evidence type="ECO:0000313" key="11">
    <source>
        <dbReference type="EMBL" id="CAJ0571979.1"/>
    </source>
</evidence>
<dbReference type="GO" id="GO:0000978">
    <property type="term" value="F:RNA polymerase II cis-regulatory region sequence-specific DNA binding"/>
    <property type="evidence" value="ECO:0007669"/>
    <property type="project" value="TreeGrafter"/>
</dbReference>
<gene>
    <name evidence="11" type="ORF">MSPICULIGERA_LOCUS10375</name>
</gene>
<feature type="non-terminal residue" evidence="11">
    <location>
        <position position="1"/>
    </location>
</feature>
<evidence type="ECO:0000256" key="3">
    <source>
        <dbReference type="ARBA" id="ARBA00022771"/>
    </source>
</evidence>
<keyword evidence="8" id="KW-0675">Receptor</keyword>
<evidence type="ECO:0000256" key="5">
    <source>
        <dbReference type="ARBA" id="ARBA00023015"/>
    </source>
</evidence>
<dbReference type="InterPro" id="IPR013088">
    <property type="entry name" value="Znf_NHR/GATA"/>
</dbReference>
<dbReference type="Proteomes" id="UP001177023">
    <property type="component" value="Unassembled WGS sequence"/>
</dbReference>
<dbReference type="Pfam" id="PF00105">
    <property type="entry name" value="zf-C4"/>
    <property type="match status" value="1"/>
</dbReference>
<protein>
    <recommendedName>
        <fullName evidence="10">Nuclear receptor domain-containing protein</fullName>
    </recommendedName>
</protein>
<keyword evidence="12" id="KW-1185">Reference proteome</keyword>
<keyword evidence="7" id="KW-0804">Transcription</keyword>
<keyword evidence="9" id="KW-0539">Nucleus</keyword>
<dbReference type="GO" id="GO:0004879">
    <property type="term" value="F:nuclear receptor activity"/>
    <property type="evidence" value="ECO:0007669"/>
    <property type="project" value="InterPro"/>
</dbReference>
<dbReference type="GO" id="GO:0090575">
    <property type="term" value="C:RNA polymerase II transcription regulator complex"/>
    <property type="evidence" value="ECO:0007669"/>
    <property type="project" value="TreeGrafter"/>
</dbReference>
<name>A0AA36G3U3_9BILA</name>
<dbReference type="InterPro" id="IPR035500">
    <property type="entry name" value="NHR-like_dom_sf"/>
</dbReference>
<dbReference type="PROSITE" id="PS51030">
    <property type="entry name" value="NUCLEAR_REC_DBD_2"/>
    <property type="match status" value="1"/>
</dbReference>
<dbReference type="SUPFAM" id="SSF48508">
    <property type="entry name" value="Nuclear receptor ligand-binding domain"/>
    <property type="match status" value="1"/>
</dbReference>
<dbReference type="InterPro" id="IPR001628">
    <property type="entry name" value="Znf_hrmn_rcpt"/>
</dbReference>
<dbReference type="SMART" id="SM00399">
    <property type="entry name" value="ZnF_C4"/>
    <property type="match status" value="1"/>
</dbReference>
<evidence type="ECO:0000256" key="4">
    <source>
        <dbReference type="ARBA" id="ARBA00022833"/>
    </source>
</evidence>
<comment type="caution">
    <text evidence="11">The sequence shown here is derived from an EMBL/GenBank/DDBJ whole genome shotgun (WGS) entry which is preliminary data.</text>
</comment>
<accession>A0AA36G3U3</accession>
<dbReference type="GO" id="GO:0008270">
    <property type="term" value="F:zinc ion binding"/>
    <property type="evidence" value="ECO:0007669"/>
    <property type="project" value="UniProtKB-KW"/>
</dbReference>
<dbReference type="GO" id="GO:0009888">
    <property type="term" value="P:tissue development"/>
    <property type="evidence" value="ECO:0007669"/>
    <property type="project" value="TreeGrafter"/>
</dbReference>
<sequence length="328" mass="36494">MHAISSSGDAPRRSSSASEKSLSCTVCADSAEGFHFGAVACAACGAFFRRSVSDQKVYACAHRRCNVRFDSAKRGGICRYCRFEKCLSVGMLPQEVQAKRVRKSESVSSAATASPRPLPLPRRKSTTGQLEALVQLRRDVAAARTRIYSGQSPRFGFSNWRRYLGVEWQLFVSHLLPSAAFSQMTREASMSRIRELFFLFVVFEMACATSIYGGVQMDRCAFYDGSHVELTDDSLRGFFAEDPANQDPDCLTRLSVEFFDLIVRVCSRNLQAAHLDEMETAYLFYATLAHGALRSQLDSTPATLHAEIGLYYETVVVRFVGISVSQFH</sequence>
<evidence type="ECO:0000256" key="1">
    <source>
        <dbReference type="ARBA" id="ARBA00004123"/>
    </source>
</evidence>
<dbReference type="AlphaFoldDB" id="A0AA36G3U3"/>
<dbReference type="EMBL" id="CATQJA010002588">
    <property type="protein sequence ID" value="CAJ0571979.1"/>
    <property type="molecule type" value="Genomic_DNA"/>
</dbReference>
<dbReference type="PROSITE" id="PS00031">
    <property type="entry name" value="NUCLEAR_REC_DBD_1"/>
    <property type="match status" value="1"/>
</dbReference>
<evidence type="ECO:0000256" key="2">
    <source>
        <dbReference type="ARBA" id="ARBA00022723"/>
    </source>
</evidence>
<organism evidence="11 12">
    <name type="scientific">Mesorhabditis spiculigera</name>
    <dbReference type="NCBI Taxonomy" id="96644"/>
    <lineage>
        <taxon>Eukaryota</taxon>
        <taxon>Metazoa</taxon>
        <taxon>Ecdysozoa</taxon>
        <taxon>Nematoda</taxon>
        <taxon>Chromadorea</taxon>
        <taxon>Rhabditida</taxon>
        <taxon>Rhabditina</taxon>
        <taxon>Rhabditomorpha</taxon>
        <taxon>Rhabditoidea</taxon>
        <taxon>Rhabditidae</taxon>
        <taxon>Mesorhabditinae</taxon>
        <taxon>Mesorhabditis</taxon>
    </lineage>
</organism>
<evidence type="ECO:0000256" key="6">
    <source>
        <dbReference type="ARBA" id="ARBA00023125"/>
    </source>
</evidence>
<evidence type="ECO:0000256" key="9">
    <source>
        <dbReference type="ARBA" id="ARBA00023242"/>
    </source>
</evidence>
<evidence type="ECO:0000259" key="10">
    <source>
        <dbReference type="PROSITE" id="PS51030"/>
    </source>
</evidence>